<evidence type="ECO:0008006" key="3">
    <source>
        <dbReference type="Google" id="ProtNLM"/>
    </source>
</evidence>
<dbReference type="PIRSF" id="PIRSF029033">
    <property type="entry name" value="UCP029033"/>
    <property type="match status" value="1"/>
</dbReference>
<dbReference type="GO" id="GO:0006974">
    <property type="term" value="P:DNA damage response"/>
    <property type="evidence" value="ECO:0007669"/>
    <property type="project" value="TreeGrafter"/>
</dbReference>
<dbReference type="RefSeq" id="WP_104737919.1">
    <property type="nucleotide sequence ID" value="NZ_BMHR01000001.1"/>
</dbReference>
<proteinExistence type="predicted"/>
<evidence type="ECO:0000313" key="2">
    <source>
        <dbReference type="Proteomes" id="UP000243451"/>
    </source>
</evidence>
<sequence>MAVFSRVSLWSVVAAALVAGGLAFIGVSLKTGLLEFRGADRVVSVKGLAERQVAADLALWPINFSVTGDSLDRLQDDVEHQQGLVRSFLLLKGFEEKDIQLSMPKIVDQHANSYGANLPPERYRAEVTVLVRTADVDGVKAGMQSVGELVKSGVALTQSYEFQPTFLFTQLDAIKPDMIADATRDARAAADQFARDSGASVGSIRRASQGYFSIDDVDPFTPEVKRIRVVTNIDYSLE</sequence>
<organism evidence="1 2">
    <name type="scientific">Halopseudomonas oceani</name>
    <dbReference type="NCBI Taxonomy" id="1708783"/>
    <lineage>
        <taxon>Bacteria</taxon>
        <taxon>Pseudomonadati</taxon>
        <taxon>Pseudomonadota</taxon>
        <taxon>Gammaproteobacteria</taxon>
        <taxon>Pseudomonadales</taxon>
        <taxon>Pseudomonadaceae</taxon>
        <taxon>Halopseudomonas</taxon>
    </lineage>
</organism>
<reference evidence="1 2" key="1">
    <citation type="submission" date="2018-01" db="EMBL/GenBank/DDBJ databases">
        <title>Draft genome of the type strain Pseudomonas oceani DSM 100277 isolated from the deep water in Okinawa trough, northwestern Pacific Ocean.</title>
        <authorList>
            <person name="Gomila M."/>
            <person name="Mulet M."/>
            <person name="Garcia-Valdes E."/>
            <person name="Lalucat J."/>
        </authorList>
    </citation>
    <scope>NUCLEOTIDE SEQUENCE [LARGE SCALE GENOMIC DNA]</scope>
    <source>
        <strain evidence="1 2">DSM 100277</strain>
    </source>
</reference>
<dbReference type="Proteomes" id="UP000243451">
    <property type="component" value="Unassembled WGS sequence"/>
</dbReference>
<dbReference type="EMBL" id="PPSK01000005">
    <property type="protein sequence ID" value="POB04318.1"/>
    <property type="molecule type" value="Genomic_DNA"/>
</dbReference>
<comment type="caution">
    <text evidence="1">The sequence shown here is derived from an EMBL/GenBank/DDBJ whole genome shotgun (WGS) entry which is preliminary data.</text>
</comment>
<protein>
    <recommendedName>
        <fullName evidence="3">SIMPL domain-containing protein</fullName>
    </recommendedName>
</protein>
<keyword evidence="2" id="KW-1185">Reference proteome</keyword>
<dbReference type="OrthoDB" id="9806540at2"/>
<accession>A0A2P4EWI8</accession>
<dbReference type="InterPro" id="IPR016907">
    <property type="entry name" value="UCP029033"/>
</dbReference>
<dbReference type="PANTHER" id="PTHR34387:SF2">
    <property type="entry name" value="SLR1258 PROTEIN"/>
    <property type="match status" value="1"/>
</dbReference>
<gene>
    <name evidence="1" type="ORF">C1949_07825</name>
</gene>
<evidence type="ECO:0000313" key="1">
    <source>
        <dbReference type="EMBL" id="POB04318.1"/>
    </source>
</evidence>
<dbReference type="AlphaFoldDB" id="A0A2P4EWI8"/>
<dbReference type="InterPro" id="IPR052022">
    <property type="entry name" value="26kDa_periplasmic_antigen"/>
</dbReference>
<name>A0A2P4EWI8_9GAMM</name>
<dbReference type="InterPro" id="IPR007497">
    <property type="entry name" value="SIMPL/DUF541"/>
</dbReference>
<dbReference type="PANTHER" id="PTHR34387">
    <property type="entry name" value="SLR1258 PROTEIN"/>
    <property type="match status" value="1"/>
</dbReference>
<dbReference type="Pfam" id="PF04402">
    <property type="entry name" value="SIMPL"/>
    <property type="match status" value="1"/>
</dbReference>